<proteinExistence type="predicted"/>
<dbReference type="SUPFAM" id="SSF56300">
    <property type="entry name" value="Metallo-dependent phosphatases"/>
    <property type="match status" value="1"/>
</dbReference>
<feature type="signal peptide" evidence="1">
    <location>
        <begin position="1"/>
        <end position="16"/>
    </location>
</feature>
<dbReference type="InterPro" id="IPR004843">
    <property type="entry name" value="Calcineurin-like_PHP"/>
</dbReference>
<keyword evidence="1" id="KW-0732">Signal</keyword>
<dbReference type="GO" id="GO:0016787">
    <property type="term" value="F:hydrolase activity"/>
    <property type="evidence" value="ECO:0007669"/>
    <property type="project" value="InterPro"/>
</dbReference>
<dbReference type="PROSITE" id="PS51318">
    <property type="entry name" value="TAT"/>
    <property type="match status" value="1"/>
</dbReference>
<protein>
    <submittedName>
        <fullName evidence="3">Secreted protein</fullName>
    </submittedName>
</protein>
<dbReference type="PANTHER" id="PTHR43143">
    <property type="entry name" value="METALLOPHOSPHOESTERASE, CALCINEURIN SUPERFAMILY"/>
    <property type="match status" value="1"/>
</dbReference>
<accession>A0A4R1K896</accession>
<dbReference type="PANTHER" id="PTHR43143:SF6">
    <property type="entry name" value="BLL3016 PROTEIN"/>
    <property type="match status" value="1"/>
</dbReference>
<dbReference type="InterPro" id="IPR019546">
    <property type="entry name" value="TAT_signal_bac_arc"/>
</dbReference>
<dbReference type="InterPro" id="IPR006311">
    <property type="entry name" value="TAT_signal"/>
</dbReference>
<feature type="domain" description="Calcineurin-like phosphoesterase" evidence="2">
    <location>
        <begin position="45"/>
        <end position="309"/>
    </location>
</feature>
<comment type="caution">
    <text evidence="3">The sequence shown here is derived from an EMBL/GenBank/DDBJ whole genome shotgun (WGS) entry which is preliminary data.</text>
</comment>
<dbReference type="InterPro" id="IPR029052">
    <property type="entry name" value="Metallo-depent_PP-like"/>
</dbReference>
<gene>
    <name evidence="3" type="ORF">C8D98_1379</name>
</gene>
<dbReference type="RefSeq" id="WP_165871222.1">
    <property type="nucleotide sequence ID" value="NZ_SMGG01000004.1"/>
</dbReference>
<dbReference type="Pfam" id="PF00149">
    <property type="entry name" value="Metallophos"/>
    <property type="match status" value="1"/>
</dbReference>
<dbReference type="AlphaFoldDB" id="A0A4R1K896"/>
<evidence type="ECO:0000259" key="2">
    <source>
        <dbReference type="Pfam" id="PF00149"/>
    </source>
</evidence>
<dbReference type="PROSITE" id="PS51257">
    <property type="entry name" value="PROKAR_LIPOPROTEIN"/>
    <property type="match status" value="1"/>
</dbReference>
<dbReference type="NCBIfam" id="TIGR01409">
    <property type="entry name" value="TAT_signal_seq"/>
    <property type="match status" value="1"/>
</dbReference>
<dbReference type="InterPro" id="IPR051918">
    <property type="entry name" value="STPP_CPPED1"/>
</dbReference>
<keyword evidence="4" id="KW-1185">Reference proteome</keyword>
<feature type="chain" id="PRO_5020991158" evidence="1">
    <location>
        <begin position="17"/>
        <end position="565"/>
    </location>
</feature>
<reference evidence="3 4" key="1">
    <citation type="submission" date="2019-03" db="EMBL/GenBank/DDBJ databases">
        <title>Genomic Encyclopedia of Type Strains, Phase IV (KMG-IV): sequencing the most valuable type-strain genomes for metagenomic binning, comparative biology and taxonomic classification.</title>
        <authorList>
            <person name="Goeker M."/>
        </authorList>
    </citation>
    <scope>NUCLEOTIDE SEQUENCE [LARGE SCALE GENOMIC DNA]</scope>
    <source>
        <strain evidence="3 4">DSM 24984</strain>
    </source>
</reference>
<evidence type="ECO:0000313" key="3">
    <source>
        <dbReference type="EMBL" id="TCK60504.1"/>
    </source>
</evidence>
<evidence type="ECO:0000256" key="1">
    <source>
        <dbReference type="SAM" id="SignalP"/>
    </source>
</evidence>
<organism evidence="3 4">
    <name type="scientific">Seleniivibrio woodruffii</name>
    <dbReference type="NCBI Taxonomy" id="1078050"/>
    <lineage>
        <taxon>Bacteria</taxon>
        <taxon>Pseudomonadati</taxon>
        <taxon>Deferribacterota</taxon>
        <taxon>Deferribacteres</taxon>
        <taxon>Deferribacterales</taxon>
        <taxon>Geovibrionaceae</taxon>
        <taxon>Seleniivibrio</taxon>
    </lineage>
</organism>
<name>A0A4R1K896_9BACT</name>
<dbReference type="Gene3D" id="3.60.21.10">
    <property type="match status" value="1"/>
</dbReference>
<sequence length="565" mass="62589">MLNRRRFLKLSATALAAASAGCLSGKLPAEKKLPESKLPSENAWRFGIIADTQWEADDNGFNPASCAVEILNAVYAEFIKHNVEFAFHMGDMTDDGKDPFAVYNRATEKYDVYGPADAMGIVARYTQQLYNRGIGFFPLRGNHENSEICALEFRNFFPQTQNGIHNSTEAQRAAYAVFNPDAKRLPDIKRTSKPFSMGTNFSSPSDDLKGFSYSFDHKNVRFVIPDIFTLPDGTKRTIRSQQDWITDRLKTRETEHAIVLTHKGLLTQRNRDCIFGAETSKTTPGQDEFITSLSQNGVRYLICGHDHMYDRSHVYTHDGGSAKVTQIIAGSDSSKFYIPRVPSNDETYSEGRRQKLISQELFAISYIIVTVDGEHVTFDYYSSPCYTGDTIVNTPYLNFSRQDTFGYSLNGRNFLVPYGAEYSVTELTSAGGTTAKILGGINGNEGKDLSGRRFNVEVCTGFYPKDGATAGDILTLTGMDYTLGSGFTDIFTLSMTYDSGSPVLAGLNEKGQWQNAVDFSSGGVGQFIRGAWKPEYPLGTYGIDTSSKTVWAVINTNGFFAPVNF</sequence>
<dbReference type="EMBL" id="SMGG01000004">
    <property type="protein sequence ID" value="TCK60504.1"/>
    <property type="molecule type" value="Genomic_DNA"/>
</dbReference>
<dbReference type="Proteomes" id="UP000294614">
    <property type="component" value="Unassembled WGS sequence"/>
</dbReference>
<evidence type="ECO:0000313" key="4">
    <source>
        <dbReference type="Proteomes" id="UP000294614"/>
    </source>
</evidence>